<feature type="transmembrane region" description="Helical" evidence="9">
    <location>
        <begin position="238"/>
        <end position="261"/>
    </location>
</feature>
<evidence type="ECO:0000313" key="13">
    <source>
        <dbReference type="Proteomes" id="UP000823858"/>
    </source>
</evidence>
<evidence type="ECO:0000256" key="8">
    <source>
        <dbReference type="ARBA" id="ARBA00023136"/>
    </source>
</evidence>
<dbReference type="InterPro" id="IPR017871">
    <property type="entry name" value="ABC_transporter-like_CS"/>
</dbReference>
<evidence type="ECO:0000313" key="12">
    <source>
        <dbReference type="EMBL" id="HJC84290.1"/>
    </source>
</evidence>
<dbReference type="PROSITE" id="PS50893">
    <property type="entry name" value="ABC_TRANSPORTER_2"/>
    <property type="match status" value="1"/>
</dbReference>
<feature type="domain" description="ABC transporter" evidence="10">
    <location>
        <begin position="351"/>
        <end position="590"/>
    </location>
</feature>
<keyword evidence="5" id="KW-0547">Nucleotide-binding</keyword>
<dbReference type="Pfam" id="PF00005">
    <property type="entry name" value="ABC_tran"/>
    <property type="match status" value="1"/>
</dbReference>
<evidence type="ECO:0000256" key="1">
    <source>
        <dbReference type="ARBA" id="ARBA00004651"/>
    </source>
</evidence>
<dbReference type="GO" id="GO:0016887">
    <property type="term" value="F:ATP hydrolysis activity"/>
    <property type="evidence" value="ECO:0007669"/>
    <property type="project" value="InterPro"/>
</dbReference>
<dbReference type="EMBL" id="DWVP01000003">
    <property type="protein sequence ID" value="HJC84290.1"/>
    <property type="molecule type" value="Genomic_DNA"/>
</dbReference>
<evidence type="ECO:0000256" key="4">
    <source>
        <dbReference type="ARBA" id="ARBA00022692"/>
    </source>
</evidence>
<keyword evidence="7 9" id="KW-1133">Transmembrane helix</keyword>
<feature type="transmembrane region" description="Helical" evidence="9">
    <location>
        <begin position="158"/>
        <end position="181"/>
    </location>
</feature>
<dbReference type="InterPro" id="IPR039421">
    <property type="entry name" value="Type_1_exporter"/>
</dbReference>
<dbReference type="SMART" id="SM00382">
    <property type="entry name" value="AAA"/>
    <property type="match status" value="1"/>
</dbReference>
<dbReference type="InterPro" id="IPR011527">
    <property type="entry name" value="ABC1_TM_dom"/>
</dbReference>
<evidence type="ECO:0000256" key="7">
    <source>
        <dbReference type="ARBA" id="ARBA00022989"/>
    </source>
</evidence>
<dbReference type="FunFam" id="3.40.50.300:FF:000854">
    <property type="entry name" value="Multidrug ABC transporter ATP-binding protein"/>
    <property type="match status" value="1"/>
</dbReference>
<protein>
    <submittedName>
        <fullName evidence="12">ABC transporter ATP-binding protein/permease</fullName>
    </submittedName>
</protein>
<dbReference type="GO" id="GO:0015421">
    <property type="term" value="F:ABC-type oligopeptide transporter activity"/>
    <property type="evidence" value="ECO:0007669"/>
    <property type="project" value="TreeGrafter"/>
</dbReference>
<dbReference type="FunFam" id="1.20.1560.10:FF:000040">
    <property type="entry name" value="Multidrug ABC transporter ATP-binding protein"/>
    <property type="match status" value="1"/>
</dbReference>
<evidence type="ECO:0000256" key="9">
    <source>
        <dbReference type="SAM" id="Phobius"/>
    </source>
</evidence>
<evidence type="ECO:0000259" key="10">
    <source>
        <dbReference type="PROSITE" id="PS50893"/>
    </source>
</evidence>
<dbReference type="PANTHER" id="PTHR43394:SF1">
    <property type="entry name" value="ATP-BINDING CASSETTE SUB-FAMILY B MEMBER 10, MITOCHONDRIAL"/>
    <property type="match status" value="1"/>
</dbReference>
<reference evidence="12" key="1">
    <citation type="journal article" date="2021" name="PeerJ">
        <title>Extensive microbial diversity within the chicken gut microbiome revealed by metagenomics and culture.</title>
        <authorList>
            <person name="Gilroy R."/>
            <person name="Ravi A."/>
            <person name="Getino M."/>
            <person name="Pursley I."/>
            <person name="Horton D.L."/>
            <person name="Alikhan N.F."/>
            <person name="Baker D."/>
            <person name="Gharbi K."/>
            <person name="Hall N."/>
            <person name="Watson M."/>
            <person name="Adriaenssens E.M."/>
            <person name="Foster-Nyarko E."/>
            <person name="Jarju S."/>
            <person name="Secka A."/>
            <person name="Antonio M."/>
            <person name="Oren A."/>
            <person name="Chaudhuri R.R."/>
            <person name="La Ragione R."/>
            <person name="Hildebrand F."/>
            <person name="Pallen M.J."/>
        </authorList>
    </citation>
    <scope>NUCLEOTIDE SEQUENCE</scope>
    <source>
        <strain evidence="12">ChiHjej13B12-4958</strain>
    </source>
</reference>
<proteinExistence type="predicted"/>
<dbReference type="InterPro" id="IPR003593">
    <property type="entry name" value="AAA+_ATPase"/>
</dbReference>
<dbReference type="Proteomes" id="UP000823858">
    <property type="component" value="Unassembled WGS sequence"/>
</dbReference>
<evidence type="ECO:0000259" key="11">
    <source>
        <dbReference type="PROSITE" id="PS50929"/>
    </source>
</evidence>
<dbReference type="SUPFAM" id="SSF52540">
    <property type="entry name" value="P-loop containing nucleoside triphosphate hydrolases"/>
    <property type="match status" value="1"/>
</dbReference>
<dbReference type="Gene3D" id="3.40.50.300">
    <property type="entry name" value="P-loop containing nucleotide triphosphate hydrolases"/>
    <property type="match status" value="1"/>
</dbReference>
<sequence length="596" mass="64721">MQLLRLLAAYARPYPGYLVAVILLQVVATLATLYLPRLNADIIDKGVSTGDIGYIWSTGGIMLGVAFVQVIAAIAATWCAARLAMAVGRDIRRDVYRRVDRFSAQDMGTFGVPTLITRGTNDVQQVQMVFVMALSFLVMTPIMCIGGIVMALREDAGLSWLVWVSVLVLAVVVSFMVSRLVPLFASMQDRIDRINLVMREQITGIRVIRAFVREKFETKRFDDANKAVAWVSERVGRVFVLVGPVIMVILHTATAAVLWFGGHRVEDGAIEVGSLTAFMQYLLQILVAVMMVSFMVMMLPRAMVCAARISKVLDHDPSIVEPEEDPEVQVKRLGVPGSAADTAAADTAAELEFRNVSFTYPGAEEPVLHDINFTVRPGQTTAIIGATGSGKSTLVNLIPRLFAPTSGKVVIGGVDVASMPRVDLARHVGLVPQKAYLFSGTVASNLRFGNQEATDEELWDALRVAQGEDFVRHRGTGEKAGLASPIAQGGTDVSGGQRQRLCIARALVAKPSVYVFDDSFSALDVRTDAALRTALRPTVQDAAVVTVAQRVSTIRDADQILVLDKGTIIARGSHDELLDSSSTYREIVESQMEAQR</sequence>
<evidence type="ECO:0000256" key="2">
    <source>
        <dbReference type="ARBA" id="ARBA00022448"/>
    </source>
</evidence>
<dbReference type="PROSITE" id="PS50929">
    <property type="entry name" value="ABC_TM1F"/>
    <property type="match status" value="1"/>
</dbReference>
<dbReference type="InterPro" id="IPR027417">
    <property type="entry name" value="P-loop_NTPase"/>
</dbReference>
<feature type="transmembrane region" description="Helical" evidence="9">
    <location>
        <begin position="281"/>
        <end position="299"/>
    </location>
</feature>
<keyword evidence="4 9" id="KW-0812">Transmembrane</keyword>
<comment type="caution">
    <text evidence="12">The sequence shown here is derived from an EMBL/GenBank/DDBJ whole genome shotgun (WGS) entry which is preliminary data.</text>
</comment>
<name>A0A9D2QB24_9CORY</name>
<dbReference type="PANTHER" id="PTHR43394">
    <property type="entry name" value="ATP-DEPENDENT PERMEASE MDL1, MITOCHONDRIAL"/>
    <property type="match status" value="1"/>
</dbReference>
<dbReference type="Pfam" id="PF00664">
    <property type="entry name" value="ABC_membrane"/>
    <property type="match status" value="1"/>
</dbReference>
<reference evidence="12" key="2">
    <citation type="submission" date="2021-04" db="EMBL/GenBank/DDBJ databases">
        <authorList>
            <person name="Gilroy R."/>
        </authorList>
    </citation>
    <scope>NUCLEOTIDE SEQUENCE</scope>
    <source>
        <strain evidence="12">ChiHjej13B12-4958</strain>
    </source>
</reference>
<organism evidence="12 13">
    <name type="scientific">Candidatus Corynebacterium faecigallinarum</name>
    <dbReference type="NCBI Taxonomy" id="2838528"/>
    <lineage>
        <taxon>Bacteria</taxon>
        <taxon>Bacillati</taxon>
        <taxon>Actinomycetota</taxon>
        <taxon>Actinomycetes</taxon>
        <taxon>Mycobacteriales</taxon>
        <taxon>Corynebacteriaceae</taxon>
        <taxon>Corynebacterium</taxon>
    </lineage>
</organism>
<feature type="transmembrane region" description="Helical" evidence="9">
    <location>
        <begin position="14"/>
        <end position="35"/>
    </location>
</feature>
<feature type="domain" description="ABC transmembrane type-1" evidence="11">
    <location>
        <begin position="19"/>
        <end position="301"/>
    </location>
</feature>
<keyword evidence="6 12" id="KW-0067">ATP-binding</keyword>
<dbReference type="CDD" id="cd18548">
    <property type="entry name" value="ABC_6TM_Tm287_like"/>
    <property type="match status" value="1"/>
</dbReference>
<feature type="transmembrane region" description="Helical" evidence="9">
    <location>
        <begin position="128"/>
        <end position="152"/>
    </location>
</feature>
<dbReference type="PROSITE" id="PS00211">
    <property type="entry name" value="ABC_TRANSPORTER_1"/>
    <property type="match status" value="1"/>
</dbReference>
<dbReference type="GO" id="GO:0005524">
    <property type="term" value="F:ATP binding"/>
    <property type="evidence" value="ECO:0007669"/>
    <property type="project" value="UniProtKB-KW"/>
</dbReference>
<dbReference type="InterPro" id="IPR036640">
    <property type="entry name" value="ABC1_TM_sf"/>
</dbReference>
<evidence type="ECO:0000256" key="3">
    <source>
        <dbReference type="ARBA" id="ARBA00022475"/>
    </source>
</evidence>
<comment type="subcellular location">
    <subcellularLocation>
        <location evidence="1">Cell membrane</location>
        <topology evidence="1">Multi-pass membrane protein</topology>
    </subcellularLocation>
</comment>
<dbReference type="Gene3D" id="1.20.1560.10">
    <property type="entry name" value="ABC transporter type 1, transmembrane domain"/>
    <property type="match status" value="1"/>
</dbReference>
<gene>
    <name evidence="12" type="ORF">H9751_01815</name>
</gene>
<keyword evidence="2" id="KW-0813">Transport</keyword>
<keyword evidence="3" id="KW-1003">Cell membrane</keyword>
<evidence type="ECO:0000256" key="6">
    <source>
        <dbReference type="ARBA" id="ARBA00022840"/>
    </source>
</evidence>
<feature type="transmembrane region" description="Helical" evidence="9">
    <location>
        <begin position="55"/>
        <end position="83"/>
    </location>
</feature>
<evidence type="ECO:0000256" key="5">
    <source>
        <dbReference type="ARBA" id="ARBA00022741"/>
    </source>
</evidence>
<dbReference type="AlphaFoldDB" id="A0A9D2QB24"/>
<dbReference type="SUPFAM" id="SSF90123">
    <property type="entry name" value="ABC transporter transmembrane region"/>
    <property type="match status" value="1"/>
</dbReference>
<accession>A0A9D2QB24</accession>
<keyword evidence="8 9" id="KW-0472">Membrane</keyword>
<dbReference type="InterPro" id="IPR003439">
    <property type="entry name" value="ABC_transporter-like_ATP-bd"/>
</dbReference>
<dbReference type="GO" id="GO:0005886">
    <property type="term" value="C:plasma membrane"/>
    <property type="evidence" value="ECO:0007669"/>
    <property type="project" value="UniProtKB-SubCell"/>
</dbReference>